<organism evidence="2 3">
    <name type="scientific">Knipowitschia caucasica</name>
    <name type="common">Caucasian dwarf goby</name>
    <name type="synonym">Pomatoschistus caucasicus</name>
    <dbReference type="NCBI Taxonomy" id="637954"/>
    <lineage>
        <taxon>Eukaryota</taxon>
        <taxon>Metazoa</taxon>
        <taxon>Chordata</taxon>
        <taxon>Craniata</taxon>
        <taxon>Vertebrata</taxon>
        <taxon>Euteleostomi</taxon>
        <taxon>Actinopterygii</taxon>
        <taxon>Neopterygii</taxon>
        <taxon>Teleostei</taxon>
        <taxon>Neoteleostei</taxon>
        <taxon>Acanthomorphata</taxon>
        <taxon>Gobiaria</taxon>
        <taxon>Gobiiformes</taxon>
        <taxon>Gobioidei</taxon>
        <taxon>Gobiidae</taxon>
        <taxon>Gobiinae</taxon>
        <taxon>Knipowitschia</taxon>
    </lineage>
</organism>
<name>A0AAV2L8J1_KNICA</name>
<evidence type="ECO:0000256" key="1">
    <source>
        <dbReference type="SAM" id="MobiDB-lite"/>
    </source>
</evidence>
<reference evidence="2 3" key="1">
    <citation type="submission" date="2024-04" db="EMBL/GenBank/DDBJ databases">
        <authorList>
            <person name="Waldvogel A.-M."/>
            <person name="Schoenle A."/>
        </authorList>
    </citation>
    <scope>NUCLEOTIDE SEQUENCE [LARGE SCALE GENOMIC DNA]</scope>
</reference>
<proteinExistence type="predicted"/>
<feature type="compositionally biased region" description="Basic and acidic residues" evidence="1">
    <location>
        <begin position="66"/>
        <end position="85"/>
    </location>
</feature>
<evidence type="ECO:0000313" key="2">
    <source>
        <dbReference type="EMBL" id="CAL1597801.1"/>
    </source>
</evidence>
<sequence length="101" mass="11318">MIIVMKYRVTTSEAGLKSSCVSVIQTTASQHTLIMAEEHDVKQETEEQLQLSVCVATQKSSLHQKGIPERSQIKEEAEEQRIKPVEDPPIVGEISVLHHKL</sequence>
<protein>
    <submittedName>
        <fullName evidence="2">Uncharacterized protein</fullName>
    </submittedName>
</protein>
<accession>A0AAV2L8J1</accession>
<feature type="region of interest" description="Disordered" evidence="1">
    <location>
        <begin position="65"/>
        <end position="85"/>
    </location>
</feature>
<dbReference type="AlphaFoldDB" id="A0AAV2L8J1"/>
<evidence type="ECO:0000313" key="3">
    <source>
        <dbReference type="Proteomes" id="UP001497482"/>
    </source>
</evidence>
<dbReference type="Proteomes" id="UP001497482">
    <property type="component" value="Chromosome 22"/>
</dbReference>
<dbReference type="EMBL" id="OZ035844">
    <property type="protein sequence ID" value="CAL1597801.1"/>
    <property type="molecule type" value="Genomic_DNA"/>
</dbReference>
<gene>
    <name evidence="2" type="ORF">KC01_LOCUS26285</name>
</gene>
<keyword evidence="3" id="KW-1185">Reference proteome</keyword>